<keyword evidence="8 15" id="KW-0479">Metal-binding</keyword>
<dbReference type="InterPro" id="IPR051735">
    <property type="entry name" value="CFEM_domain"/>
</dbReference>
<keyword evidence="7" id="KW-0336">GPI-anchor</keyword>
<evidence type="ECO:0000256" key="1">
    <source>
        <dbReference type="ARBA" id="ARBA00004609"/>
    </source>
</evidence>
<feature type="compositionally biased region" description="Low complexity" evidence="16">
    <location>
        <begin position="89"/>
        <end position="98"/>
    </location>
</feature>
<feature type="disulfide bond" evidence="15">
    <location>
        <begin position="44"/>
        <end position="51"/>
    </location>
</feature>
<dbReference type="GO" id="GO:0005576">
    <property type="term" value="C:extracellular region"/>
    <property type="evidence" value="ECO:0007669"/>
    <property type="project" value="UniProtKB-SubCell"/>
</dbReference>
<feature type="domain" description="CFEM" evidence="18">
    <location>
        <begin position="1"/>
        <end position="113"/>
    </location>
</feature>
<dbReference type="SMART" id="SM00747">
    <property type="entry name" value="CFEM"/>
    <property type="match status" value="1"/>
</dbReference>
<dbReference type="AlphaFoldDB" id="A0A2J5HFU2"/>
<evidence type="ECO:0000256" key="10">
    <source>
        <dbReference type="ARBA" id="ARBA00023004"/>
    </source>
</evidence>
<dbReference type="PROSITE" id="PS52012">
    <property type="entry name" value="CFEM"/>
    <property type="match status" value="1"/>
</dbReference>
<keyword evidence="20" id="KW-1185">Reference proteome</keyword>
<evidence type="ECO:0000256" key="9">
    <source>
        <dbReference type="ARBA" id="ARBA00022729"/>
    </source>
</evidence>
<evidence type="ECO:0000256" key="5">
    <source>
        <dbReference type="ARBA" id="ARBA00022525"/>
    </source>
</evidence>
<keyword evidence="14" id="KW-0449">Lipoprotein</keyword>
<feature type="compositionally biased region" description="Low complexity" evidence="16">
    <location>
        <begin position="106"/>
        <end position="119"/>
    </location>
</feature>
<dbReference type="PANTHER" id="PTHR37928">
    <property type="entry name" value="CFEM DOMAIN PROTEIN (AFU_ORTHOLOGUE AFUA_6G14090)"/>
    <property type="match status" value="1"/>
</dbReference>
<dbReference type="Pfam" id="PF05730">
    <property type="entry name" value="CFEM"/>
    <property type="match status" value="1"/>
</dbReference>
<feature type="disulfide bond" evidence="15">
    <location>
        <begin position="53"/>
        <end position="86"/>
    </location>
</feature>
<dbReference type="PANTHER" id="PTHR37928:SF1">
    <property type="entry name" value="CFEM DOMAIN PROTEIN (AFU_ORTHOLOGUE AFUA_6G14090)"/>
    <property type="match status" value="1"/>
</dbReference>
<dbReference type="GO" id="GO:0046872">
    <property type="term" value="F:metal ion binding"/>
    <property type="evidence" value="ECO:0007669"/>
    <property type="project" value="UniProtKB-UniRule"/>
</dbReference>
<feature type="binding site" description="axial binding residue" evidence="15">
    <location>
        <position position="48"/>
    </location>
    <ligand>
        <name>heme</name>
        <dbReference type="ChEBI" id="CHEBI:30413"/>
    </ligand>
    <ligandPart>
        <name>Fe</name>
        <dbReference type="ChEBI" id="CHEBI:18248"/>
    </ligandPart>
</feature>
<dbReference type="OrthoDB" id="1193027at2759"/>
<keyword evidence="6 15" id="KW-0349">Heme</keyword>
<feature type="signal peptide" evidence="17">
    <location>
        <begin position="1"/>
        <end position="20"/>
    </location>
</feature>
<accession>A0A2J5HFU2</accession>
<evidence type="ECO:0000256" key="16">
    <source>
        <dbReference type="SAM" id="MobiDB-lite"/>
    </source>
</evidence>
<feature type="compositionally biased region" description="Gly residues" evidence="16">
    <location>
        <begin position="120"/>
        <end position="129"/>
    </location>
</feature>
<dbReference type="GO" id="GO:0005886">
    <property type="term" value="C:plasma membrane"/>
    <property type="evidence" value="ECO:0007669"/>
    <property type="project" value="UniProtKB-SubCell"/>
</dbReference>
<keyword evidence="4" id="KW-1003">Cell membrane</keyword>
<evidence type="ECO:0000256" key="8">
    <source>
        <dbReference type="ARBA" id="ARBA00022723"/>
    </source>
</evidence>
<reference evidence="20" key="1">
    <citation type="submission" date="2017-12" db="EMBL/GenBank/DDBJ databases">
        <authorList>
            <consortium name="DOE Joint Genome Institute"/>
            <person name="Mondo S.J."/>
            <person name="Kjaerbolling I."/>
            <person name="Vesth T.C."/>
            <person name="Frisvad J.C."/>
            <person name="Nybo J.L."/>
            <person name="Theobald S."/>
            <person name="Kuo A."/>
            <person name="Bowyer P."/>
            <person name="Matsuda Y."/>
            <person name="Lyhne E.K."/>
            <person name="Kogle M.E."/>
            <person name="Clum A."/>
            <person name="Lipzen A."/>
            <person name="Salamov A."/>
            <person name="Ngan C.Y."/>
            <person name="Daum C."/>
            <person name="Chiniquy J."/>
            <person name="Barry K."/>
            <person name="LaButti K."/>
            <person name="Haridas S."/>
            <person name="Simmons B.A."/>
            <person name="Magnuson J.K."/>
            <person name="Mortensen U.H."/>
            <person name="Larsen T.O."/>
            <person name="Grigoriev I.V."/>
            <person name="Baker S.E."/>
            <person name="Andersen M.R."/>
            <person name="Nordberg H.P."/>
            <person name="Cantor M.N."/>
            <person name="Hua S.X."/>
        </authorList>
    </citation>
    <scope>NUCLEOTIDE SEQUENCE [LARGE SCALE GENOMIC DNA]</scope>
    <source>
        <strain evidence="20">IBT 19404</strain>
    </source>
</reference>
<evidence type="ECO:0000313" key="20">
    <source>
        <dbReference type="Proteomes" id="UP000235023"/>
    </source>
</evidence>
<evidence type="ECO:0000256" key="4">
    <source>
        <dbReference type="ARBA" id="ARBA00022475"/>
    </source>
</evidence>
<organism evidence="19 20">
    <name type="scientific">Aspergillus taichungensis</name>
    <dbReference type="NCBI Taxonomy" id="482145"/>
    <lineage>
        <taxon>Eukaryota</taxon>
        <taxon>Fungi</taxon>
        <taxon>Dikarya</taxon>
        <taxon>Ascomycota</taxon>
        <taxon>Pezizomycotina</taxon>
        <taxon>Eurotiomycetes</taxon>
        <taxon>Eurotiomycetidae</taxon>
        <taxon>Eurotiales</taxon>
        <taxon>Aspergillaceae</taxon>
        <taxon>Aspergillus</taxon>
        <taxon>Aspergillus subgen. Circumdati</taxon>
    </lineage>
</organism>
<evidence type="ECO:0000256" key="17">
    <source>
        <dbReference type="SAM" id="SignalP"/>
    </source>
</evidence>
<keyword evidence="5" id="KW-0964">Secreted</keyword>
<evidence type="ECO:0000256" key="11">
    <source>
        <dbReference type="ARBA" id="ARBA00023136"/>
    </source>
</evidence>
<dbReference type="Proteomes" id="UP000235023">
    <property type="component" value="Unassembled WGS sequence"/>
</dbReference>
<evidence type="ECO:0000256" key="13">
    <source>
        <dbReference type="ARBA" id="ARBA00023180"/>
    </source>
</evidence>
<evidence type="ECO:0000259" key="18">
    <source>
        <dbReference type="PROSITE" id="PS52012"/>
    </source>
</evidence>
<name>A0A2J5HFU2_9EURO</name>
<dbReference type="GO" id="GO:0098552">
    <property type="term" value="C:side of membrane"/>
    <property type="evidence" value="ECO:0007669"/>
    <property type="project" value="UniProtKB-KW"/>
</dbReference>
<evidence type="ECO:0000256" key="14">
    <source>
        <dbReference type="ARBA" id="ARBA00023288"/>
    </source>
</evidence>
<sequence length="186" mass="18124">MKTLSLSIAALLATASMVVADVSVGQCAQMCITNMDNKASELGCPKNDHKCLCEKKDYRFGVRDCTSQACPDEDSAAVVNIALKSCPKGSTSNPNGNGDDSGSGSGSDSDSSSSASGSESTGGAGGAGGSDSSTTRSGSGSDSESTGSPKSTGSDANGSGTASATATSTGADSVSLPPQRSPEVIC</sequence>
<gene>
    <name evidence="19" type="ORF">BDW42DRAFT_180245</name>
</gene>
<feature type="region of interest" description="Disordered" evidence="16">
    <location>
        <begin position="86"/>
        <end position="186"/>
    </location>
</feature>
<feature type="chain" id="PRO_5014385156" description="CFEM domain-containing protein" evidence="17">
    <location>
        <begin position="21"/>
        <end position="186"/>
    </location>
</feature>
<dbReference type="EMBL" id="KZ559640">
    <property type="protein sequence ID" value="PLN75675.1"/>
    <property type="molecule type" value="Genomic_DNA"/>
</dbReference>
<proteinExistence type="inferred from homology"/>
<keyword evidence="11" id="KW-0472">Membrane</keyword>
<comment type="caution">
    <text evidence="15">Lacks conserved residue(s) required for the propagation of feature annotation.</text>
</comment>
<evidence type="ECO:0000256" key="15">
    <source>
        <dbReference type="PROSITE-ProRule" id="PRU01356"/>
    </source>
</evidence>
<comment type="subcellular location">
    <subcellularLocation>
        <location evidence="1">Cell membrane</location>
        <topology evidence="1">Lipid-anchor</topology>
        <topology evidence="1">GPI-anchor</topology>
    </subcellularLocation>
    <subcellularLocation>
        <location evidence="2">Secreted</location>
    </subcellularLocation>
</comment>
<dbReference type="InterPro" id="IPR008427">
    <property type="entry name" value="Extracellular_membr_CFEM_dom"/>
</dbReference>
<feature type="compositionally biased region" description="Low complexity" evidence="16">
    <location>
        <begin position="130"/>
        <end position="173"/>
    </location>
</feature>
<protein>
    <recommendedName>
        <fullName evidence="18">CFEM domain-containing protein</fullName>
    </recommendedName>
</protein>
<comment type="similarity">
    <text evidence="3">Belongs to the RBT5 family.</text>
</comment>
<keyword evidence="12 15" id="KW-1015">Disulfide bond</keyword>
<evidence type="ECO:0000256" key="2">
    <source>
        <dbReference type="ARBA" id="ARBA00004613"/>
    </source>
</evidence>
<evidence type="ECO:0000256" key="6">
    <source>
        <dbReference type="ARBA" id="ARBA00022617"/>
    </source>
</evidence>
<keyword evidence="13" id="KW-0325">Glycoprotein</keyword>
<keyword evidence="9 17" id="KW-0732">Signal</keyword>
<evidence type="ECO:0000256" key="12">
    <source>
        <dbReference type="ARBA" id="ARBA00023157"/>
    </source>
</evidence>
<evidence type="ECO:0000256" key="7">
    <source>
        <dbReference type="ARBA" id="ARBA00022622"/>
    </source>
</evidence>
<evidence type="ECO:0000313" key="19">
    <source>
        <dbReference type="EMBL" id="PLN75675.1"/>
    </source>
</evidence>
<evidence type="ECO:0000256" key="3">
    <source>
        <dbReference type="ARBA" id="ARBA00010031"/>
    </source>
</evidence>
<keyword evidence="10 15" id="KW-0408">Iron</keyword>